<evidence type="ECO:0000256" key="2">
    <source>
        <dbReference type="ARBA" id="ARBA00021099"/>
    </source>
</evidence>
<accession>A0A2T3BEJ9</accession>
<sequence length="246" mass="27945">MSHHDEYRQWPFLTQEEFELACAFFDQKYIRAKLGPKRRMLKIRPRRAATTGASFIEILRLIQLPEDEDDLSRALEKLGGDVSTSECEMEIDSRSEDADEEALRPNSIVPPGPGLPPQYALYSHQPYVTYEIHLHQTYNVPTLWFTLHDLPMGEPSFDLDSVYRYLVPDEFKSRLRAAGITGGISAAPHPITDVPSFFIHPCQTKEAMENFDCPIADYLMVWLGLVGGCVGLWVPREMAIDDAGNQ</sequence>
<reference evidence="9 10" key="1">
    <citation type="journal article" date="2018" name="New Phytol.">
        <title>Comparative genomics and transcriptomics depict ericoid mycorrhizal fungi as versatile saprotrophs and plant mutualists.</title>
        <authorList>
            <person name="Martino E."/>
            <person name="Morin E."/>
            <person name="Grelet G.A."/>
            <person name="Kuo A."/>
            <person name="Kohler A."/>
            <person name="Daghino S."/>
            <person name="Barry K.W."/>
            <person name="Cichocki N."/>
            <person name="Clum A."/>
            <person name="Dockter R.B."/>
            <person name="Hainaut M."/>
            <person name="Kuo R.C."/>
            <person name="LaButti K."/>
            <person name="Lindahl B.D."/>
            <person name="Lindquist E.A."/>
            <person name="Lipzen A."/>
            <person name="Khouja H.R."/>
            <person name="Magnuson J."/>
            <person name="Murat C."/>
            <person name="Ohm R.A."/>
            <person name="Singer S.W."/>
            <person name="Spatafora J.W."/>
            <person name="Wang M."/>
            <person name="Veneault-Fourrey C."/>
            <person name="Henrissat B."/>
            <person name="Grigoriev I.V."/>
            <person name="Martin F.M."/>
            <person name="Perotto S."/>
        </authorList>
    </citation>
    <scope>NUCLEOTIDE SEQUENCE [LARGE SCALE GENOMIC DNA]</scope>
    <source>
        <strain evidence="9 10">ATCC 22711</strain>
    </source>
</reference>
<name>A0A2T3BEJ9_AMORE</name>
<dbReference type="GO" id="GO:0015031">
    <property type="term" value="P:protein transport"/>
    <property type="evidence" value="ECO:0007669"/>
    <property type="project" value="UniProtKB-KW"/>
</dbReference>
<evidence type="ECO:0000256" key="6">
    <source>
        <dbReference type="ARBA" id="ARBA00023006"/>
    </source>
</evidence>
<evidence type="ECO:0000313" key="9">
    <source>
        <dbReference type="EMBL" id="PSS27847.1"/>
    </source>
</evidence>
<keyword evidence="3" id="KW-0808">Transferase</keyword>
<evidence type="ECO:0000313" key="10">
    <source>
        <dbReference type="Proteomes" id="UP000241818"/>
    </source>
</evidence>
<gene>
    <name evidence="9" type="ORF">M430DRAFT_32424</name>
</gene>
<keyword evidence="5" id="KW-0813">Transport</keyword>
<evidence type="ECO:0000256" key="7">
    <source>
        <dbReference type="ARBA" id="ARBA00029833"/>
    </source>
</evidence>
<dbReference type="PANTHER" id="PTHR14957">
    <property type="entry name" value="UBIQUITIN-LIKE-CONJUGATING ENZYME ATG10"/>
    <property type="match status" value="1"/>
</dbReference>
<dbReference type="RefSeq" id="XP_024725372.1">
    <property type="nucleotide sequence ID" value="XM_024866168.1"/>
</dbReference>
<dbReference type="Gene3D" id="3.30.1460.50">
    <property type="match status" value="1"/>
</dbReference>
<evidence type="ECO:0000256" key="3">
    <source>
        <dbReference type="ARBA" id="ARBA00022679"/>
    </source>
</evidence>
<organism evidence="9 10">
    <name type="scientific">Amorphotheca resinae ATCC 22711</name>
    <dbReference type="NCBI Taxonomy" id="857342"/>
    <lineage>
        <taxon>Eukaryota</taxon>
        <taxon>Fungi</taxon>
        <taxon>Dikarya</taxon>
        <taxon>Ascomycota</taxon>
        <taxon>Pezizomycotina</taxon>
        <taxon>Leotiomycetes</taxon>
        <taxon>Helotiales</taxon>
        <taxon>Amorphothecaceae</taxon>
        <taxon>Amorphotheca</taxon>
    </lineage>
</organism>
<dbReference type="GeneID" id="36574249"/>
<dbReference type="AlphaFoldDB" id="A0A2T3BEJ9"/>
<dbReference type="InParanoid" id="A0A2T3BEJ9"/>
<feature type="region of interest" description="Disordered" evidence="8">
    <location>
        <begin position="92"/>
        <end position="111"/>
    </location>
</feature>
<dbReference type="STRING" id="857342.A0A2T3BEJ9"/>
<keyword evidence="4" id="KW-0833">Ubl conjugation pathway</keyword>
<evidence type="ECO:0000256" key="1">
    <source>
        <dbReference type="ARBA" id="ARBA00005696"/>
    </source>
</evidence>
<dbReference type="GO" id="GO:0000045">
    <property type="term" value="P:autophagosome assembly"/>
    <property type="evidence" value="ECO:0007669"/>
    <property type="project" value="TreeGrafter"/>
</dbReference>
<protein>
    <recommendedName>
        <fullName evidence="2">Ubiquitin-like-conjugating enzyme ATG10</fullName>
    </recommendedName>
    <alternativeName>
        <fullName evidence="7">Autophagy-related protein 10</fullName>
    </alternativeName>
</protein>
<dbReference type="InterPro" id="IPR007135">
    <property type="entry name" value="Atg3/Atg10"/>
</dbReference>
<dbReference type="Pfam" id="PF03987">
    <property type="entry name" value="Autophagy_act_C"/>
    <property type="match status" value="1"/>
</dbReference>
<evidence type="ECO:0000256" key="8">
    <source>
        <dbReference type="SAM" id="MobiDB-lite"/>
    </source>
</evidence>
<dbReference type="GO" id="GO:0032446">
    <property type="term" value="P:protein modification by small protein conjugation"/>
    <property type="evidence" value="ECO:0007669"/>
    <property type="project" value="TreeGrafter"/>
</dbReference>
<evidence type="ECO:0000256" key="4">
    <source>
        <dbReference type="ARBA" id="ARBA00022786"/>
    </source>
</evidence>
<keyword evidence="5" id="KW-0653">Protein transport</keyword>
<dbReference type="GO" id="GO:0061651">
    <property type="term" value="F:Atg12 conjugating enzyme activity"/>
    <property type="evidence" value="ECO:0007669"/>
    <property type="project" value="TreeGrafter"/>
</dbReference>
<keyword evidence="6" id="KW-0072">Autophagy</keyword>
<dbReference type="PANTHER" id="PTHR14957:SF1">
    <property type="entry name" value="UBIQUITIN-LIKE-CONJUGATING ENZYME ATG10"/>
    <property type="match status" value="1"/>
</dbReference>
<proteinExistence type="inferred from homology"/>
<comment type="similarity">
    <text evidence="1">Belongs to the ATG10 family.</text>
</comment>
<evidence type="ECO:0000256" key="5">
    <source>
        <dbReference type="ARBA" id="ARBA00022927"/>
    </source>
</evidence>
<dbReference type="EMBL" id="KZ679006">
    <property type="protein sequence ID" value="PSS27847.1"/>
    <property type="molecule type" value="Genomic_DNA"/>
</dbReference>
<keyword evidence="10" id="KW-1185">Reference proteome</keyword>
<dbReference type="OrthoDB" id="4089664at2759"/>
<dbReference type="Proteomes" id="UP000241818">
    <property type="component" value="Unassembled WGS sequence"/>
</dbReference>
<dbReference type="GO" id="GO:0005829">
    <property type="term" value="C:cytosol"/>
    <property type="evidence" value="ECO:0007669"/>
    <property type="project" value="TreeGrafter"/>
</dbReference>
<dbReference type="GO" id="GO:0000422">
    <property type="term" value="P:autophagy of mitochondrion"/>
    <property type="evidence" value="ECO:0007669"/>
    <property type="project" value="TreeGrafter"/>
</dbReference>